<accession>A0A5B0P6L0</accession>
<gene>
    <name evidence="1" type="ORF">PGTUg99_034389</name>
</gene>
<reference evidence="1 2" key="1">
    <citation type="submission" date="2019-05" db="EMBL/GenBank/DDBJ databases">
        <title>Emergence of the Ug99 lineage of the wheat stem rust pathogen through somatic hybridization.</title>
        <authorList>
            <person name="Li F."/>
            <person name="Upadhyaya N.M."/>
            <person name="Sperschneider J."/>
            <person name="Matny O."/>
            <person name="Nguyen-Phuc H."/>
            <person name="Mago R."/>
            <person name="Raley C."/>
            <person name="Miller M.E."/>
            <person name="Silverstein K.A.T."/>
            <person name="Henningsen E."/>
            <person name="Hirsch C.D."/>
            <person name="Visser B."/>
            <person name="Pretorius Z.A."/>
            <person name="Steffenson B.J."/>
            <person name="Schwessinger B."/>
            <person name="Dodds P.N."/>
            <person name="Figueroa M."/>
        </authorList>
    </citation>
    <scope>NUCLEOTIDE SEQUENCE [LARGE SCALE GENOMIC DNA]</scope>
    <source>
        <strain evidence="1 2">Ug99</strain>
    </source>
</reference>
<sequence>MSNLGATPTPPTWNVGNVGRVGPTYARPIVHINSRRSARNYLPLQDGTSRGSNYGPFTGSSSPDYNYAATATYLVKKRAAALAIPDGKQQKSTYSGFAQMGIQLGGHIIVCGSPNCIPTNHFITSEGQLANG</sequence>
<dbReference type="EMBL" id="VDEP01000371">
    <property type="protein sequence ID" value="KAA1095868.1"/>
    <property type="molecule type" value="Genomic_DNA"/>
</dbReference>
<evidence type="ECO:0000313" key="2">
    <source>
        <dbReference type="Proteomes" id="UP000325313"/>
    </source>
</evidence>
<organism evidence="1 2">
    <name type="scientific">Puccinia graminis f. sp. tritici</name>
    <dbReference type="NCBI Taxonomy" id="56615"/>
    <lineage>
        <taxon>Eukaryota</taxon>
        <taxon>Fungi</taxon>
        <taxon>Dikarya</taxon>
        <taxon>Basidiomycota</taxon>
        <taxon>Pucciniomycotina</taxon>
        <taxon>Pucciniomycetes</taxon>
        <taxon>Pucciniales</taxon>
        <taxon>Pucciniaceae</taxon>
        <taxon>Puccinia</taxon>
    </lineage>
</organism>
<proteinExistence type="predicted"/>
<dbReference type="AlphaFoldDB" id="A0A5B0P6L0"/>
<protein>
    <submittedName>
        <fullName evidence="1">Uncharacterized protein</fullName>
    </submittedName>
</protein>
<name>A0A5B0P6L0_PUCGR</name>
<comment type="caution">
    <text evidence="1">The sequence shown here is derived from an EMBL/GenBank/DDBJ whole genome shotgun (WGS) entry which is preliminary data.</text>
</comment>
<dbReference type="Proteomes" id="UP000325313">
    <property type="component" value="Unassembled WGS sequence"/>
</dbReference>
<evidence type="ECO:0000313" key="1">
    <source>
        <dbReference type="EMBL" id="KAA1095868.1"/>
    </source>
</evidence>